<protein>
    <recommendedName>
        <fullName evidence="1">pre-crRNA processing endonuclease</fullName>
        <ecNumber evidence="1">3.1.-.-</ecNumber>
    </recommendedName>
</protein>
<evidence type="ECO:0000313" key="2">
    <source>
        <dbReference type="EMBL" id="BCJ94346.1"/>
    </source>
</evidence>
<sequence>MENAITYQVYGRYALFTDPITRIGGEKTSLFVPTYQALVGVTESIYWKPSIKWRIEKIRILNPIRTESKGIRPIKYGGGNDLSYATYLSDVSYIVKAHFEWNENRKDLAQDFIEHKHFFIAKRCIEKGGRRDIWLGTRECAAYVVPCDFDQEQGYYDNYGEMDFGMQFHSFSYPDENGEGILYARFWKPKMVNGVIEFCKPEECSITKKIHKMNKKTFTEGINFSGLKEPGLLHGDQGGNL</sequence>
<keyword evidence="1" id="KW-0051">Antiviral defense</keyword>
<keyword evidence="1" id="KW-0255">Endonuclease</keyword>
<name>A0A6S6QX92_9FIRM</name>
<dbReference type="EC" id="3.1.-.-" evidence="1"/>
<dbReference type="GO" id="GO:0004519">
    <property type="term" value="F:endonuclease activity"/>
    <property type="evidence" value="ECO:0007669"/>
    <property type="project" value="UniProtKB-UniRule"/>
</dbReference>
<dbReference type="GO" id="GO:0043571">
    <property type="term" value="P:maintenance of CRISPR repeat elements"/>
    <property type="evidence" value="ECO:0007669"/>
    <property type="project" value="UniProtKB-UniRule"/>
</dbReference>
<keyword evidence="3" id="KW-1185">Reference proteome</keyword>
<dbReference type="GO" id="GO:0016787">
    <property type="term" value="F:hydrolase activity"/>
    <property type="evidence" value="ECO:0007669"/>
    <property type="project" value="UniProtKB-KW"/>
</dbReference>
<keyword evidence="1" id="KW-0378">Hydrolase</keyword>
<dbReference type="KEGG" id="acel:acsn021_19150"/>
<accession>A0A6S6QX92</accession>
<organism evidence="2 3">
    <name type="scientific">Anaerocolumna cellulosilytica</name>
    <dbReference type="NCBI Taxonomy" id="433286"/>
    <lineage>
        <taxon>Bacteria</taxon>
        <taxon>Bacillati</taxon>
        <taxon>Bacillota</taxon>
        <taxon>Clostridia</taxon>
        <taxon>Lachnospirales</taxon>
        <taxon>Lachnospiraceae</taxon>
        <taxon>Anaerocolumna</taxon>
    </lineage>
</organism>
<proteinExistence type="inferred from homology"/>
<dbReference type="AlphaFoldDB" id="A0A6S6QX92"/>
<comment type="similarity">
    <text evidence="1">Belongs to the CRISPR-associated protein Cas5 family. Subtype I-C/Dvulg subfamily.</text>
</comment>
<reference evidence="2 3" key="1">
    <citation type="journal article" date="2016" name="Int. J. Syst. Evol. Microbiol.">
        <title>Descriptions of Anaerotaenia torta gen. nov., sp. nov. and Anaerocolumna cellulosilytica gen. nov., sp. nov. isolated from a methanogenic reactor of cattle waste.</title>
        <authorList>
            <person name="Uek A."/>
            <person name="Ohtaki Y."/>
            <person name="Kaku N."/>
            <person name="Ueki K."/>
        </authorList>
    </citation>
    <scope>NUCLEOTIDE SEQUENCE [LARGE SCALE GENOMIC DNA]</scope>
    <source>
        <strain evidence="2 3">SN021</strain>
    </source>
</reference>
<dbReference type="EMBL" id="AP023367">
    <property type="protein sequence ID" value="BCJ94346.1"/>
    <property type="molecule type" value="Genomic_DNA"/>
</dbReference>
<dbReference type="PIRSF" id="PIRSF029950">
    <property type="entry name" value="Cas_CT1134"/>
    <property type="match status" value="1"/>
</dbReference>
<dbReference type="GO" id="GO:0003723">
    <property type="term" value="F:RNA binding"/>
    <property type="evidence" value="ECO:0007669"/>
    <property type="project" value="UniProtKB-UniRule"/>
</dbReference>
<evidence type="ECO:0000256" key="1">
    <source>
        <dbReference type="PIRNR" id="PIRNR029950"/>
    </source>
</evidence>
<dbReference type="InterPro" id="IPR013422">
    <property type="entry name" value="CRISPR-assoc_prot_Cas5_N"/>
</dbReference>
<keyword evidence="1" id="KW-0540">Nuclease</keyword>
<gene>
    <name evidence="2" type="ORF">acsn021_19150</name>
</gene>
<dbReference type="InterPro" id="IPR010155">
    <property type="entry name" value="CRISPR-assoc_prot_Cas5d"/>
</dbReference>
<dbReference type="GO" id="GO:0051607">
    <property type="term" value="P:defense response to virus"/>
    <property type="evidence" value="ECO:0007669"/>
    <property type="project" value="UniProtKB-UniRule"/>
</dbReference>
<dbReference type="InterPro" id="IPR021124">
    <property type="entry name" value="CRISPR-assoc_prot_Cas5"/>
</dbReference>
<dbReference type="NCBIfam" id="TIGR02593">
    <property type="entry name" value="CRISPR_cas5"/>
    <property type="match status" value="1"/>
</dbReference>
<comment type="function">
    <text evidence="1">CRISPR (clustered regularly interspaced short palindromic repeat) is an adaptive immune system that provides protection against mobile genetic elements (viruses, transposable elements and conjugative plasmids). CRISPR clusters contain spacers, sequences complementary to antecedent mobile elements, and target invading nucleic acids. CRISPR clusters are transcribed and processed into CRISPR RNA (crRNA).</text>
</comment>
<keyword evidence="1" id="KW-0694">RNA-binding</keyword>
<dbReference type="Pfam" id="PF09704">
    <property type="entry name" value="Cas_Cas5d"/>
    <property type="match status" value="1"/>
</dbReference>
<dbReference type="Gene3D" id="3.30.70.2660">
    <property type="match status" value="1"/>
</dbReference>
<dbReference type="NCBIfam" id="TIGR01876">
    <property type="entry name" value="cas_Cas5d"/>
    <property type="match status" value="1"/>
</dbReference>
<dbReference type="RefSeq" id="WP_184091061.1">
    <property type="nucleotide sequence ID" value="NZ_AP023367.1"/>
</dbReference>
<evidence type="ECO:0000313" key="3">
    <source>
        <dbReference type="Proteomes" id="UP000515561"/>
    </source>
</evidence>
<dbReference type="Proteomes" id="UP000515561">
    <property type="component" value="Chromosome"/>
</dbReference>